<evidence type="ECO:0000313" key="3">
    <source>
        <dbReference type="EMBL" id="OLT61237.1"/>
    </source>
</evidence>
<evidence type="ECO:0000313" key="4">
    <source>
        <dbReference type="Proteomes" id="UP000186657"/>
    </source>
</evidence>
<dbReference type="RefSeq" id="WP_075902189.1">
    <property type="nucleotide sequence ID" value="NZ_MKZS01000001.1"/>
</dbReference>
<protein>
    <submittedName>
        <fullName evidence="3">Glycosyltransferase</fullName>
    </submittedName>
</protein>
<dbReference type="PANTHER" id="PTHR46401:SF2">
    <property type="entry name" value="GLYCOSYLTRANSFERASE WBBK-RELATED"/>
    <property type="match status" value="1"/>
</dbReference>
<evidence type="ECO:0000259" key="2">
    <source>
        <dbReference type="Pfam" id="PF00534"/>
    </source>
</evidence>
<sequence>MSEAFASWICCQIGAREHYAIPRSLHQQGNLSHLITDAWITPQSPLNYLPKNLLTSLRDRFHPDLGQASTHAFTNSLIQLEIQQRLQKVRGWEQIIARNHWFQQNAVNYLAKIAPKFNKPPILFTYSYAALDILQFAKAQGWRTVLGQIDPGIVEEKIVAQAHRQYPHYQSTWQPAPPDYWTNWQKECHLADRIVVNSTWSSQALQQVGVPSEKIAVIPLAYQAPTASQGFVRTYPEHFSPQRPLRVLFLGQVILRKGIFPLLEAARLLQNEPIEFQIVGSLGITLTPAQQNLPNVRWIGSVPRSATSQYYQQADVFLFPTLSDGFGLTQLEAQAWKLPLIVSRFCGEVVKDQENGLILPEVSGEAISQTLQWCLNHPQQLQYFAQNSTNLSQFSLSQLQQNLQHIGFVSGL</sequence>
<dbReference type="GO" id="GO:0016757">
    <property type="term" value="F:glycosyltransferase activity"/>
    <property type="evidence" value="ECO:0007669"/>
    <property type="project" value="InterPro"/>
</dbReference>
<dbReference type="Gene3D" id="3.40.50.2000">
    <property type="entry name" value="Glycogen Phosphorylase B"/>
    <property type="match status" value="2"/>
</dbReference>
<gene>
    <name evidence="3" type="ORF">BJP37_21665</name>
</gene>
<dbReference type="Proteomes" id="UP000186657">
    <property type="component" value="Unassembled WGS sequence"/>
</dbReference>
<reference evidence="3 4" key="1">
    <citation type="submission" date="2016-10" db="EMBL/GenBank/DDBJ databases">
        <title>Comparative genomics uncovers the prolific and rare metabolic potential of the cyanobacterial genus Moorea.</title>
        <authorList>
            <person name="Leao T."/>
            <person name="Castelao G."/>
            <person name="Korobeynikov A."/>
            <person name="Monroe E.A."/>
            <person name="Podell S."/>
            <person name="Glukhov E."/>
            <person name="Allen E."/>
            <person name="Gerwick W.H."/>
            <person name="Gerwick L."/>
        </authorList>
    </citation>
    <scope>NUCLEOTIDE SEQUENCE [LARGE SCALE GENOMIC DNA]</scope>
    <source>
        <strain evidence="3 4">PNG5-198</strain>
    </source>
</reference>
<dbReference type="SUPFAM" id="SSF53756">
    <property type="entry name" value="UDP-Glycosyltransferase/glycogen phosphorylase"/>
    <property type="match status" value="1"/>
</dbReference>
<keyword evidence="4" id="KW-1185">Reference proteome</keyword>
<dbReference type="Pfam" id="PF00534">
    <property type="entry name" value="Glycos_transf_1"/>
    <property type="match status" value="1"/>
</dbReference>
<dbReference type="PANTHER" id="PTHR46401">
    <property type="entry name" value="GLYCOSYLTRANSFERASE WBBK-RELATED"/>
    <property type="match status" value="1"/>
</dbReference>
<keyword evidence="1 3" id="KW-0808">Transferase</keyword>
<dbReference type="GO" id="GO:0009103">
    <property type="term" value="P:lipopolysaccharide biosynthetic process"/>
    <property type="evidence" value="ECO:0007669"/>
    <property type="project" value="TreeGrafter"/>
</dbReference>
<organism evidence="3 4">
    <name type="scientific">Moorena bouillonii PNG</name>
    <dbReference type="NCBI Taxonomy" id="568701"/>
    <lineage>
        <taxon>Bacteria</taxon>
        <taxon>Bacillati</taxon>
        <taxon>Cyanobacteriota</taxon>
        <taxon>Cyanophyceae</taxon>
        <taxon>Coleofasciculales</taxon>
        <taxon>Coleofasciculaceae</taxon>
        <taxon>Moorena</taxon>
    </lineage>
</organism>
<dbReference type="InterPro" id="IPR001296">
    <property type="entry name" value="Glyco_trans_1"/>
</dbReference>
<comment type="caution">
    <text evidence="3">The sequence shown here is derived from an EMBL/GenBank/DDBJ whole genome shotgun (WGS) entry which is preliminary data.</text>
</comment>
<name>A0A1U7N5K9_9CYAN</name>
<evidence type="ECO:0000256" key="1">
    <source>
        <dbReference type="ARBA" id="ARBA00022679"/>
    </source>
</evidence>
<accession>A0A1U7N5K9</accession>
<dbReference type="EMBL" id="MKZS01000001">
    <property type="protein sequence ID" value="OLT61237.1"/>
    <property type="molecule type" value="Genomic_DNA"/>
</dbReference>
<dbReference type="AlphaFoldDB" id="A0A1U7N5K9"/>
<dbReference type="CDD" id="cd03801">
    <property type="entry name" value="GT4_PimA-like"/>
    <property type="match status" value="1"/>
</dbReference>
<feature type="domain" description="Glycosyl transferase family 1" evidence="2">
    <location>
        <begin position="238"/>
        <end position="389"/>
    </location>
</feature>
<proteinExistence type="predicted"/>